<dbReference type="KEGG" id="crw:CROST_031050"/>
<evidence type="ECO:0000313" key="2">
    <source>
        <dbReference type="Proteomes" id="UP000190951"/>
    </source>
</evidence>
<dbReference type="AlphaFoldDB" id="A0A1S8LGQ5"/>
<dbReference type="Pfam" id="PF11187">
    <property type="entry name" value="Mbeg1-like"/>
    <property type="match status" value="1"/>
</dbReference>
<dbReference type="InterPro" id="IPR029058">
    <property type="entry name" value="AB_hydrolase_fold"/>
</dbReference>
<organism evidence="1 2">
    <name type="scientific">Clostridium felsineum</name>
    <dbReference type="NCBI Taxonomy" id="36839"/>
    <lineage>
        <taxon>Bacteria</taxon>
        <taxon>Bacillati</taxon>
        <taxon>Bacillota</taxon>
        <taxon>Clostridia</taxon>
        <taxon>Eubacteriales</taxon>
        <taxon>Clostridiaceae</taxon>
        <taxon>Clostridium</taxon>
    </lineage>
</organism>
<evidence type="ECO:0000313" key="1">
    <source>
        <dbReference type="EMBL" id="URZ12383.1"/>
    </source>
</evidence>
<dbReference type="EMBL" id="CP096983">
    <property type="protein sequence ID" value="URZ12383.1"/>
    <property type="molecule type" value="Genomic_DNA"/>
</dbReference>
<dbReference type="InterPro" id="IPR024499">
    <property type="entry name" value="Mbeg1-like"/>
</dbReference>
<dbReference type="Proteomes" id="UP000190951">
    <property type="component" value="Chromosome"/>
</dbReference>
<gene>
    <name evidence="1" type="ORF">CROST_031050</name>
</gene>
<dbReference type="SUPFAM" id="SSF53474">
    <property type="entry name" value="alpha/beta-Hydrolases"/>
    <property type="match status" value="1"/>
</dbReference>
<dbReference type="STRING" id="84029.CROST_04130"/>
<reference evidence="1 2" key="1">
    <citation type="submission" date="2022-04" db="EMBL/GenBank/DDBJ databases">
        <title>Genome sequence of C. roseum typestrain.</title>
        <authorList>
            <person name="Poehlein A."/>
            <person name="Schoch T."/>
            <person name="Duerre P."/>
            <person name="Daniel R."/>
        </authorList>
    </citation>
    <scope>NUCLEOTIDE SEQUENCE [LARGE SCALE GENOMIC DNA]</scope>
    <source>
        <strain evidence="1 2">DSM 7320</strain>
    </source>
</reference>
<keyword evidence="2" id="KW-1185">Reference proteome</keyword>
<proteinExistence type="predicted"/>
<protein>
    <submittedName>
        <fullName evidence="1">Uncharacterized protein</fullName>
    </submittedName>
</protein>
<accession>A0A1S8LGQ5</accession>
<sequence length="434" mass="50075">MRDIKDNDYNMLTILSYVDLPSSIKSSNGIENYYIGDMVSDYLKDEKKLLKLEGRCNMSYDEWKHVLQAIKSSNKLCSLKIVSYTNQDSTSYTNLKPKANGLVAYCFETSDYKGIIDYRGSETRDKIGGEDWYDNFLLAFEIDTPQQKAALEFFQCVKNRYGYTEFSTIGHSKGGNDAQYVAVKGGQDIVKRTVTFDAPGFNFKFIESNKRKICEIRSKIIAYMSYRDYVSSVLNNISGHIISLKTDKVSTLRDNHKPNIFLKLIYNESGDAIGYKNFNNSYGGEKNKDILFSEITLLTNIVSVYEGKKEGAAFADGIYNILLTKKDGKRRENFKQLFKDRRFLCAVIVTMRNIKKYKDIIAYDYIFKEFKSRDSFLKKLKKLIMAEEANDICMLICDLLENLSGGIYLLEETKEILCKMKKIVSDKFEYQNYI</sequence>
<dbReference type="Gene3D" id="3.40.50.1820">
    <property type="entry name" value="alpha/beta hydrolase"/>
    <property type="match status" value="1"/>
</dbReference>
<name>A0A1S8LGQ5_9CLOT</name>